<accession>A0A1X6NSC1</accession>
<proteinExistence type="predicted"/>
<feature type="domain" description="VWFA" evidence="1">
    <location>
        <begin position="96"/>
        <end position="244"/>
    </location>
</feature>
<dbReference type="PROSITE" id="PS50234">
    <property type="entry name" value="VWFA"/>
    <property type="match status" value="1"/>
</dbReference>
<dbReference type="InterPro" id="IPR036465">
    <property type="entry name" value="vWFA_dom_sf"/>
</dbReference>
<protein>
    <recommendedName>
        <fullName evidence="1">VWFA domain-containing protein</fullName>
    </recommendedName>
</protein>
<dbReference type="CDD" id="cd00198">
    <property type="entry name" value="vWFA"/>
    <property type="match status" value="1"/>
</dbReference>
<sequence length="391" mass="40352">MVRARALVAAAASAAAVAVTVCVVSPAPATAQRSVPPRRPEIDFTVPACCPAPTVGPSPKPSKVTRLPRLSFRRARPGDTLCGDVVIDGGAVPKDDLMLLTDVTGSMRSAIATVRKEMTALMNARGAVSTTVRFGVASYRDESEFGFRLNQPLTANRRAVQTAVDSADLNASGGGDALEANLVALHALATDARVGWSSDARRLVAWFGDVPGHEPSCPAPGVRHTRSSVLAALRAARISVIGVSLAGGLDRPFRPATRNSWGSCKPPSRGAAIAAGQGTSLTDGTRGIMAKLVPGTGTEVAALLGLIDALELEITSSLHDCAGVFTTAYTPALPAFVEAGKSLTLRQCVTVDAAACDAAKANALFFRCTLKVLATGALFSVRPVDMVGLKC</sequence>
<keyword evidence="3" id="KW-1185">Reference proteome</keyword>
<name>A0A1X6NSC1_PORUM</name>
<dbReference type="AlphaFoldDB" id="A0A1X6NSC1"/>
<evidence type="ECO:0000313" key="3">
    <source>
        <dbReference type="Proteomes" id="UP000218209"/>
    </source>
</evidence>
<dbReference type="EMBL" id="KV919127">
    <property type="protein sequence ID" value="OSX71529.1"/>
    <property type="molecule type" value="Genomic_DNA"/>
</dbReference>
<gene>
    <name evidence="2" type="ORF">BU14_0524s0012</name>
</gene>
<dbReference type="SUPFAM" id="SSF53300">
    <property type="entry name" value="vWA-like"/>
    <property type="match status" value="1"/>
</dbReference>
<organism evidence="2 3">
    <name type="scientific">Porphyra umbilicalis</name>
    <name type="common">Purple laver</name>
    <name type="synonym">Red alga</name>
    <dbReference type="NCBI Taxonomy" id="2786"/>
    <lineage>
        <taxon>Eukaryota</taxon>
        <taxon>Rhodophyta</taxon>
        <taxon>Bangiophyceae</taxon>
        <taxon>Bangiales</taxon>
        <taxon>Bangiaceae</taxon>
        <taxon>Porphyra</taxon>
    </lineage>
</organism>
<dbReference type="Proteomes" id="UP000218209">
    <property type="component" value="Unassembled WGS sequence"/>
</dbReference>
<evidence type="ECO:0000313" key="2">
    <source>
        <dbReference type="EMBL" id="OSX71529.1"/>
    </source>
</evidence>
<dbReference type="OrthoDB" id="291007at2759"/>
<evidence type="ECO:0000259" key="1">
    <source>
        <dbReference type="PROSITE" id="PS50234"/>
    </source>
</evidence>
<dbReference type="Gene3D" id="3.40.50.410">
    <property type="entry name" value="von Willebrand factor, type A domain"/>
    <property type="match status" value="1"/>
</dbReference>
<reference evidence="2 3" key="1">
    <citation type="submission" date="2017-03" db="EMBL/GenBank/DDBJ databases">
        <title>WGS assembly of Porphyra umbilicalis.</title>
        <authorList>
            <person name="Brawley S.H."/>
            <person name="Blouin N.A."/>
            <person name="Ficko-Blean E."/>
            <person name="Wheeler G.L."/>
            <person name="Lohr M."/>
            <person name="Goodson H.V."/>
            <person name="Jenkins J.W."/>
            <person name="Blaby-Haas C.E."/>
            <person name="Helliwell K.E."/>
            <person name="Chan C."/>
            <person name="Marriage T."/>
            <person name="Bhattacharya D."/>
            <person name="Klein A.S."/>
            <person name="Badis Y."/>
            <person name="Brodie J."/>
            <person name="Cao Y."/>
            <person name="Collen J."/>
            <person name="Dittami S.M."/>
            <person name="Gachon C.M."/>
            <person name="Green B.R."/>
            <person name="Karpowicz S."/>
            <person name="Kim J.W."/>
            <person name="Kudahl U."/>
            <person name="Lin S."/>
            <person name="Michel G."/>
            <person name="Mittag M."/>
            <person name="Olson B.J."/>
            <person name="Pangilinan J."/>
            <person name="Peng Y."/>
            <person name="Qiu H."/>
            <person name="Shu S."/>
            <person name="Singer J.T."/>
            <person name="Smith A.G."/>
            <person name="Sprecher B.N."/>
            <person name="Wagner V."/>
            <person name="Wang W."/>
            <person name="Wang Z.-Y."/>
            <person name="Yan J."/>
            <person name="Yarish C."/>
            <person name="Zoeuner-Riek S."/>
            <person name="Zhuang Y."/>
            <person name="Zou Y."/>
            <person name="Lindquist E.A."/>
            <person name="Grimwood J."/>
            <person name="Barry K."/>
            <person name="Rokhsar D.S."/>
            <person name="Schmutz J."/>
            <person name="Stiller J.W."/>
            <person name="Grossman A.R."/>
            <person name="Prochnik S.E."/>
        </authorList>
    </citation>
    <scope>NUCLEOTIDE SEQUENCE [LARGE SCALE GENOMIC DNA]</scope>
    <source>
        <strain evidence="2">4086291</strain>
    </source>
</reference>
<dbReference type="InterPro" id="IPR002035">
    <property type="entry name" value="VWF_A"/>
</dbReference>